<reference evidence="2 3" key="1">
    <citation type="submission" date="2012-06" db="EMBL/GenBank/DDBJ databases">
        <authorList>
            <person name="Kim M.S."/>
            <person name="Cha K.E."/>
            <person name="Kim Y.D."/>
            <person name="Myung H."/>
        </authorList>
    </citation>
    <scope>NUCLEOTIDE SEQUENCE [LARGE SCALE GENOMIC DNA]</scope>
</reference>
<dbReference type="KEGG" id="vg:40093883"/>
<keyword evidence="3" id="KW-1185">Reference proteome</keyword>
<feature type="region of interest" description="Disordered" evidence="1">
    <location>
        <begin position="44"/>
        <end position="72"/>
    </location>
</feature>
<evidence type="ECO:0000313" key="2">
    <source>
        <dbReference type="EMBL" id="AFO70863.1"/>
    </source>
</evidence>
<evidence type="ECO:0000313" key="3">
    <source>
        <dbReference type="Proteomes" id="UP000232534"/>
    </source>
</evidence>
<name>I7DNF9_9CAUD</name>
<evidence type="ECO:0000256" key="1">
    <source>
        <dbReference type="SAM" id="MobiDB-lite"/>
    </source>
</evidence>
<protein>
    <submittedName>
        <fullName evidence="2">Uncharacterized protein</fullName>
    </submittedName>
</protein>
<dbReference type="GeneID" id="40093883"/>
<proteinExistence type="predicted"/>
<dbReference type="Proteomes" id="UP000232534">
    <property type="component" value="Segment"/>
</dbReference>
<dbReference type="EMBL" id="JX233784">
    <property type="protein sequence ID" value="AFO70863.1"/>
    <property type="molecule type" value="Genomic_DNA"/>
</dbReference>
<organism evidence="2 3">
    <name type="scientific">Pseudomonas phage PA7</name>
    <dbReference type="NCBI Taxonomy" id="347330"/>
    <lineage>
        <taxon>Viruses</taxon>
        <taxon>Duplodnaviria</taxon>
        <taxon>Heunggongvirae</taxon>
        <taxon>Uroviricota</taxon>
        <taxon>Caudoviricetes</taxon>
        <taxon>Chimalliviridae</taxon>
        <taxon>Phikzvirus</taxon>
        <taxon>Phikzvirus PA7</taxon>
    </lineage>
</organism>
<sequence length="144" mass="17597">MPFVNYLFNQTEEILMKQFFQLLLSLLFKLPVLSYFAEKKRLEKEKQEEEKRQQEQRQKELLDEQRREQEDHYRKTAYDRLAKLIHTRWYDEFNAYEKKLVDLAVSSGKAVSVKYGKVTKMQHPQQFKLLNDWLDDIPVEDYSK</sequence>
<accession>I7DNF9</accession>
<dbReference type="RefSeq" id="YP_009617344.1">
    <property type="nucleotide sequence ID" value="NC_042060.1"/>
</dbReference>